<evidence type="ECO:0000313" key="6">
    <source>
        <dbReference type="Proteomes" id="UP000179807"/>
    </source>
</evidence>
<dbReference type="PANTHER" id="PTHR19848">
    <property type="entry name" value="WD40 REPEAT PROTEIN"/>
    <property type="match status" value="1"/>
</dbReference>
<name>A0A1J4JQ14_9EUKA</name>
<keyword evidence="2" id="KW-0677">Repeat</keyword>
<dbReference type="InterPro" id="IPR015943">
    <property type="entry name" value="WD40/YVTN_repeat-like_dom_sf"/>
</dbReference>
<dbReference type="Proteomes" id="UP000179807">
    <property type="component" value="Unassembled WGS sequence"/>
</dbReference>
<dbReference type="EMBL" id="MLAK01000924">
    <property type="protein sequence ID" value="OHT01201.1"/>
    <property type="molecule type" value="Genomic_DNA"/>
</dbReference>
<keyword evidence="6" id="KW-1185">Reference proteome</keyword>
<dbReference type="PROSITE" id="PS50294">
    <property type="entry name" value="WD_REPEATS_REGION"/>
    <property type="match status" value="1"/>
</dbReference>
<feature type="repeat" description="WD" evidence="3">
    <location>
        <begin position="405"/>
        <end position="429"/>
    </location>
</feature>
<protein>
    <submittedName>
        <fullName evidence="5">Uncharacterized protein</fullName>
    </submittedName>
</protein>
<dbReference type="PANTHER" id="PTHR19848:SF8">
    <property type="entry name" value="F-BOX AND WD REPEAT DOMAIN CONTAINING 7"/>
    <property type="match status" value="1"/>
</dbReference>
<dbReference type="SMART" id="SM00320">
    <property type="entry name" value="WD40"/>
    <property type="match status" value="6"/>
</dbReference>
<dbReference type="SUPFAM" id="SSF50978">
    <property type="entry name" value="WD40 repeat-like"/>
    <property type="match status" value="1"/>
</dbReference>
<evidence type="ECO:0000256" key="4">
    <source>
        <dbReference type="SAM" id="Coils"/>
    </source>
</evidence>
<evidence type="ECO:0000256" key="3">
    <source>
        <dbReference type="PROSITE-ProRule" id="PRU00221"/>
    </source>
</evidence>
<reference evidence="5" key="1">
    <citation type="submission" date="2016-10" db="EMBL/GenBank/DDBJ databases">
        <authorList>
            <person name="Benchimol M."/>
            <person name="Almeida L.G."/>
            <person name="Vasconcelos A.T."/>
            <person name="Perreira-Neves A."/>
            <person name="Rosa I.A."/>
            <person name="Tasca T."/>
            <person name="Bogo M.R."/>
            <person name="de Souza W."/>
        </authorList>
    </citation>
    <scope>NUCLEOTIDE SEQUENCE [LARGE SCALE GENOMIC DNA]</scope>
    <source>
        <strain evidence="5">K</strain>
    </source>
</reference>
<dbReference type="GeneID" id="94843012"/>
<evidence type="ECO:0000313" key="5">
    <source>
        <dbReference type="EMBL" id="OHT01201.1"/>
    </source>
</evidence>
<accession>A0A1J4JQ14</accession>
<dbReference type="VEuPathDB" id="TrichDB:TRFO_32094"/>
<evidence type="ECO:0000256" key="2">
    <source>
        <dbReference type="ARBA" id="ARBA00022737"/>
    </source>
</evidence>
<proteinExistence type="predicted"/>
<sequence>MDYYDEIIHTFQNSRNNFPKEWSYATTLTAEVLSLENEKSKLSISTDQLSREDETLSKTLESNTEEGKLIRETIELSTLVKSKTREAKKLQEELSSIEKKVNKLNKKIRPIKKEKKSLKKQSKEMKSSNHEFSKQIHAKNNEINEKTTELNKFNSKILKFTEDNQKLLDRSNLLEERRQKIEQYSSSLQNCADGDIDFSCFEAPIPNNGKSDNNILGLDGLDLDDDENSRRSSFLGGDDNESIEDSKLSSSKFEMDGLKKATENKLHNGLVTSLKFASSLQLVASGGEDGLVKISSSDSLVLNSTLSHTNKAILAVDFSPNDSKLATASYDSTIRVYNTKNWELIVKNNDNKSPVNHVEFASDDKYVSCSRDLTIKLYDVTKTRPINTFKCKSTPNYVTTTLGDSLFITAHADGHLRLWDIRSNSQIGEIGVHKDKVSQVIGIRGSMTTVSLSIDKTISVSDMRYRNVLGKVNIATTGIRSDKVRMTLKNRTVLIGGKSGNIYGYSIDSFKQTDNFNCGDNYIVAIAVKDDNKMITGDKNGVVKLWT</sequence>
<feature type="coiled-coil region" evidence="4">
    <location>
        <begin position="80"/>
        <end position="156"/>
    </location>
</feature>
<dbReference type="InterPro" id="IPR036322">
    <property type="entry name" value="WD40_repeat_dom_sf"/>
</dbReference>
<dbReference type="AlphaFoldDB" id="A0A1J4JQ14"/>
<keyword evidence="4" id="KW-0175">Coiled coil</keyword>
<dbReference type="Pfam" id="PF00400">
    <property type="entry name" value="WD40"/>
    <property type="match status" value="3"/>
</dbReference>
<organism evidence="5 6">
    <name type="scientific">Tritrichomonas foetus</name>
    <dbReference type="NCBI Taxonomy" id="1144522"/>
    <lineage>
        <taxon>Eukaryota</taxon>
        <taxon>Metamonada</taxon>
        <taxon>Parabasalia</taxon>
        <taxon>Tritrichomonadida</taxon>
        <taxon>Tritrichomonadidae</taxon>
        <taxon>Tritrichomonas</taxon>
    </lineage>
</organism>
<dbReference type="OrthoDB" id="2288928at2759"/>
<dbReference type="Gene3D" id="2.130.10.10">
    <property type="entry name" value="YVTN repeat-like/Quinoprotein amine dehydrogenase"/>
    <property type="match status" value="2"/>
</dbReference>
<dbReference type="PROSITE" id="PS50082">
    <property type="entry name" value="WD_REPEATS_2"/>
    <property type="match status" value="2"/>
</dbReference>
<comment type="caution">
    <text evidence="5">The sequence shown here is derived from an EMBL/GenBank/DDBJ whole genome shotgun (WGS) entry which is preliminary data.</text>
</comment>
<dbReference type="InterPro" id="IPR001680">
    <property type="entry name" value="WD40_rpt"/>
</dbReference>
<keyword evidence="1 3" id="KW-0853">WD repeat</keyword>
<feature type="repeat" description="WD" evidence="3">
    <location>
        <begin position="306"/>
        <end position="347"/>
    </location>
</feature>
<dbReference type="RefSeq" id="XP_068354337.1">
    <property type="nucleotide sequence ID" value="XM_068508308.1"/>
</dbReference>
<gene>
    <name evidence="5" type="ORF">TRFO_32094</name>
</gene>
<evidence type="ECO:0000256" key="1">
    <source>
        <dbReference type="ARBA" id="ARBA00022574"/>
    </source>
</evidence>